<reference evidence="4 5" key="2">
    <citation type="submission" date="2016-10" db="EMBL/GenBank/DDBJ databases">
        <authorList>
            <person name="Varghese N."/>
            <person name="Submissions S."/>
        </authorList>
    </citation>
    <scope>NUCLEOTIDE SEQUENCE [LARGE SCALE GENOMIC DNA]</scope>
    <source>
        <strain evidence="5">ATCC 20501</strain>
        <strain evidence="3 4">CGMCC 4.3529</strain>
    </source>
</reference>
<feature type="transmembrane region" description="Helical" evidence="1">
    <location>
        <begin position="35"/>
        <end position="55"/>
    </location>
</feature>
<organism evidence="2 5">
    <name type="scientific">Saccharopolyspora kobensis</name>
    <dbReference type="NCBI Taxonomy" id="146035"/>
    <lineage>
        <taxon>Bacteria</taxon>
        <taxon>Bacillati</taxon>
        <taxon>Actinomycetota</taxon>
        <taxon>Actinomycetes</taxon>
        <taxon>Pseudonocardiales</taxon>
        <taxon>Pseudonocardiaceae</taxon>
        <taxon>Saccharopolyspora</taxon>
    </lineage>
</organism>
<dbReference type="RefSeq" id="WP_093153960.1">
    <property type="nucleotide sequence ID" value="NZ_FNVB01000004.1"/>
</dbReference>
<feature type="transmembrane region" description="Helical" evidence="1">
    <location>
        <begin position="60"/>
        <end position="76"/>
    </location>
</feature>
<dbReference type="Proteomes" id="UP000236729">
    <property type="component" value="Unassembled WGS sequence"/>
</dbReference>
<sequence>MTLGVVFALAAGTYAMRLAGPLLRGRLRISPQWEQLMSIAAIVLLGAFVATSALFESGGFAGWARFAGVAVGGVLAWRRAPFVLVVVAAAGTTALLRLFELAA</sequence>
<evidence type="ECO:0000313" key="4">
    <source>
        <dbReference type="Proteomes" id="UP000199690"/>
    </source>
</evidence>
<evidence type="ECO:0000256" key="1">
    <source>
        <dbReference type="SAM" id="Phobius"/>
    </source>
</evidence>
<feature type="transmembrane region" description="Helical" evidence="1">
    <location>
        <begin position="82"/>
        <end position="99"/>
    </location>
</feature>
<dbReference type="AlphaFoldDB" id="A0A1H6CD35"/>
<keyword evidence="1" id="KW-1133">Transmembrane helix</keyword>
<dbReference type="Pfam" id="PF05437">
    <property type="entry name" value="AzlD"/>
    <property type="match status" value="1"/>
</dbReference>
<dbReference type="EMBL" id="FOME01000001">
    <property type="protein sequence ID" value="SFC35622.1"/>
    <property type="molecule type" value="Genomic_DNA"/>
</dbReference>
<evidence type="ECO:0000313" key="3">
    <source>
        <dbReference type="EMBL" id="SFC35622.1"/>
    </source>
</evidence>
<dbReference type="Proteomes" id="UP000199690">
    <property type="component" value="Unassembled WGS sequence"/>
</dbReference>
<accession>A0A1I1IIW1</accession>
<evidence type="ECO:0000313" key="2">
    <source>
        <dbReference type="EMBL" id="SEG70687.1"/>
    </source>
</evidence>
<evidence type="ECO:0000313" key="5">
    <source>
        <dbReference type="Proteomes" id="UP000236729"/>
    </source>
</evidence>
<name>A0A1H6CD35_9PSEU</name>
<accession>A0A1H6CD35</accession>
<proteinExistence type="predicted"/>
<keyword evidence="1" id="KW-0812">Transmembrane</keyword>
<keyword evidence="4" id="KW-1185">Reference proteome</keyword>
<dbReference type="InterPro" id="IPR008407">
    <property type="entry name" value="Brnchd-chn_aa_trnsp_AzlD"/>
</dbReference>
<dbReference type="EMBL" id="FNVB01000004">
    <property type="protein sequence ID" value="SEG70687.1"/>
    <property type="molecule type" value="Genomic_DNA"/>
</dbReference>
<keyword evidence="1" id="KW-0472">Membrane</keyword>
<protein>
    <submittedName>
        <fullName evidence="2">Branched-chain amino acid transport protein</fullName>
    </submittedName>
</protein>
<gene>
    <name evidence="2" type="ORF">SAMN02982929_03317</name>
    <name evidence="3" type="ORF">SAMN05216506_101559</name>
</gene>
<reference evidence="2" key="1">
    <citation type="submission" date="2016-10" db="EMBL/GenBank/DDBJ databases">
        <authorList>
            <person name="de Groot N.N."/>
        </authorList>
    </citation>
    <scope>NUCLEOTIDE SEQUENCE [LARGE SCALE GENOMIC DNA]</scope>
    <source>
        <strain evidence="2">ATCC 20501</strain>
    </source>
</reference>